<evidence type="ECO:0000256" key="3">
    <source>
        <dbReference type="ARBA" id="ARBA00023315"/>
    </source>
</evidence>
<dbReference type="GO" id="GO:0006654">
    <property type="term" value="P:phosphatidic acid biosynthetic process"/>
    <property type="evidence" value="ECO:0007669"/>
    <property type="project" value="TreeGrafter"/>
</dbReference>
<evidence type="ECO:0000313" key="5">
    <source>
        <dbReference type="EMBL" id="MCO4294311.1"/>
    </source>
</evidence>
<evidence type="ECO:0000256" key="2">
    <source>
        <dbReference type="ARBA" id="ARBA00022679"/>
    </source>
</evidence>
<dbReference type="EMBL" id="JAMWYS010000053">
    <property type="protein sequence ID" value="MCO4294311.1"/>
    <property type="molecule type" value="Genomic_DNA"/>
</dbReference>
<accession>A0A9X2JGD0</accession>
<name>A0A9X2JGD0_9SPHI</name>
<dbReference type="Pfam" id="PF01553">
    <property type="entry name" value="Acyltransferase"/>
    <property type="match status" value="1"/>
</dbReference>
<dbReference type="RefSeq" id="WP_252589339.1">
    <property type="nucleotide sequence ID" value="NZ_JAMWYS010000053.1"/>
</dbReference>
<dbReference type="InterPro" id="IPR002123">
    <property type="entry name" value="Plipid/glycerol_acylTrfase"/>
</dbReference>
<keyword evidence="3 5" id="KW-0012">Acyltransferase</keyword>
<dbReference type="PANTHER" id="PTHR10434">
    <property type="entry name" value="1-ACYL-SN-GLYCEROL-3-PHOSPHATE ACYLTRANSFERASE"/>
    <property type="match status" value="1"/>
</dbReference>
<dbReference type="GO" id="GO:0003841">
    <property type="term" value="F:1-acylglycerol-3-phosphate O-acyltransferase activity"/>
    <property type="evidence" value="ECO:0007669"/>
    <property type="project" value="TreeGrafter"/>
</dbReference>
<evidence type="ECO:0000313" key="6">
    <source>
        <dbReference type="Proteomes" id="UP001155182"/>
    </source>
</evidence>
<feature type="domain" description="Phospholipid/glycerol acyltransferase" evidence="4">
    <location>
        <begin position="42"/>
        <end position="162"/>
    </location>
</feature>
<sequence>MIKDKPVKIIQWFFIGVEKFLLRHFASVKYLNEPTASQDKGTLVLMNHVSFLDGAIMHNFCRRVLKKRFKVMILEEQLKVFALLKYVGGFSVNRKSRNVIESIEYAAKLLDDPKNAVVIFPQGELYSMHLNRIHFENGLIHVLNKTKKPVQIIFAVFLIDYLDSLKPKARIYLQEYTGENTQSAMQDSYNEFYNDCKKQNRNFHKPPAWVTE</sequence>
<dbReference type="AlphaFoldDB" id="A0A9X2JGD0"/>
<comment type="caution">
    <text evidence="5">The sequence shown here is derived from an EMBL/GenBank/DDBJ whole genome shotgun (WGS) entry which is preliminary data.</text>
</comment>
<dbReference type="SUPFAM" id="SSF69593">
    <property type="entry name" value="Glycerol-3-phosphate (1)-acyltransferase"/>
    <property type="match status" value="1"/>
</dbReference>
<dbReference type="PANTHER" id="PTHR10434:SF66">
    <property type="entry name" value="PHOSPHOLIPID_GLYCEROL ACYLTRANSFERASE DOMAIN-CONTAINING PROTEIN"/>
    <property type="match status" value="1"/>
</dbReference>
<dbReference type="Proteomes" id="UP001155182">
    <property type="component" value="Unassembled WGS sequence"/>
</dbReference>
<keyword evidence="2" id="KW-0808">Transferase</keyword>
<evidence type="ECO:0000259" key="4">
    <source>
        <dbReference type="SMART" id="SM00563"/>
    </source>
</evidence>
<keyword evidence="6" id="KW-1185">Reference proteome</keyword>
<comment type="pathway">
    <text evidence="1">Lipid metabolism.</text>
</comment>
<evidence type="ECO:0000256" key="1">
    <source>
        <dbReference type="ARBA" id="ARBA00005189"/>
    </source>
</evidence>
<protein>
    <submittedName>
        <fullName evidence="5">1-acyl-sn-glycerol-3-phosphate acyltransferase</fullName>
    </submittedName>
</protein>
<proteinExistence type="predicted"/>
<organism evidence="5 6">
    <name type="scientific">Solitalea agri</name>
    <dbReference type="NCBI Taxonomy" id="2953739"/>
    <lineage>
        <taxon>Bacteria</taxon>
        <taxon>Pseudomonadati</taxon>
        <taxon>Bacteroidota</taxon>
        <taxon>Sphingobacteriia</taxon>
        <taxon>Sphingobacteriales</taxon>
        <taxon>Sphingobacteriaceae</taxon>
        <taxon>Solitalea</taxon>
    </lineage>
</organism>
<reference evidence="5" key="1">
    <citation type="submission" date="2022-06" db="EMBL/GenBank/DDBJ databases">
        <title>Solitalea sp. MAHUQ-68 isolated from rhizospheric soil.</title>
        <authorList>
            <person name="Huq M.A."/>
        </authorList>
    </citation>
    <scope>NUCLEOTIDE SEQUENCE</scope>
    <source>
        <strain evidence="5">MAHUQ-68</strain>
    </source>
</reference>
<gene>
    <name evidence="5" type="ORF">NF867_15725</name>
</gene>
<dbReference type="SMART" id="SM00563">
    <property type="entry name" value="PlsC"/>
    <property type="match status" value="1"/>
</dbReference>